<dbReference type="EMBL" id="DF237781">
    <property type="protein sequence ID" value="GAQ91673.1"/>
    <property type="molecule type" value="Genomic_DNA"/>
</dbReference>
<protein>
    <submittedName>
        <fullName evidence="2">Uncharacterized protein</fullName>
    </submittedName>
</protein>
<evidence type="ECO:0000313" key="3">
    <source>
        <dbReference type="Proteomes" id="UP000054558"/>
    </source>
</evidence>
<gene>
    <name evidence="2" type="ORF">KFL_008320020</name>
</gene>
<keyword evidence="3" id="KW-1185">Reference proteome</keyword>
<feature type="region of interest" description="Disordered" evidence="1">
    <location>
        <begin position="25"/>
        <end position="52"/>
    </location>
</feature>
<organism evidence="2 3">
    <name type="scientific">Klebsormidium nitens</name>
    <name type="common">Green alga</name>
    <name type="synonym">Ulothrix nitens</name>
    <dbReference type="NCBI Taxonomy" id="105231"/>
    <lineage>
        <taxon>Eukaryota</taxon>
        <taxon>Viridiplantae</taxon>
        <taxon>Streptophyta</taxon>
        <taxon>Klebsormidiophyceae</taxon>
        <taxon>Klebsormidiales</taxon>
        <taxon>Klebsormidiaceae</taxon>
        <taxon>Klebsormidium</taxon>
    </lineage>
</organism>
<dbReference type="Proteomes" id="UP000054558">
    <property type="component" value="Unassembled WGS sequence"/>
</dbReference>
<evidence type="ECO:0000256" key="1">
    <source>
        <dbReference type="SAM" id="MobiDB-lite"/>
    </source>
</evidence>
<name>A0A1Y1IM03_KLENI</name>
<reference evidence="2 3" key="1">
    <citation type="journal article" date="2014" name="Nat. Commun.">
        <title>Klebsormidium flaccidum genome reveals primary factors for plant terrestrial adaptation.</title>
        <authorList>
            <person name="Hori K."/>
            <person name="Maruyama F."/>
            <person name="Fujisawa T."/>
            <person name="Togashi T."/>
            <person name="Yamamoto N."/>
            <person name="Seo M."/>
            <person name="Sato S."/>
            <person name="Yamada T."/>
            <person name="Mori H."/>
            <person name="Tajima N."/>
            <person name="Moriyama T."/>
            <person name="Ikeuchi M."/>
            <person name="Watanabe M."/>
            <person name="Wada H."/>
            <person name="Kobayashi K."/>
            <person name="Saito M."/>
            <person name="Masuda T."/>
            <person name="Sasaki-Sekimoto Y."/>
            <person name="Mashiguchi K."/>
            <person name="Awai K."/>
            <person name="Shimojima M."/>
            <person name="Masuda S."/>
            <person name="Iwai M."/>
            <person name="Nobusawa T."/>
            <person name="Narise T."/>
            <person name="Kondo S."/>
            <person name="Saito H."/>
            <person name="Sato R."/>
            <person name="Murakawa M."/>
            <person name="Ihara Y."/>
            <person name="Oshima-Yamada Y."/>
            <person name="Ohtaka K."/>
            <person name="Satoh M."/>
            <person name="Sonobe K."/>
            <person name="Ishii M."/>
            <person name="Ohtani R."/>
            <person name="Kanamori-Sato M."/>
            <person name="Honoki R."/>
            <person name="Miyazaki D."/>
            <person name="Mochizuki H."/>
            <person name="Umetsu J."/>
            <person name="Higashi K."/>
            <person name="Shibata D."/>
            <person name="Kamiya Y."/>
            <person name="Sato N."/>
            <person name="Nakamura Y."/>
            <person name="Tabata S."/>
            <person name="Ida S."/>
            <person name="Kurokawa K."/>
            <person name="Ohta H."/>
        </authorList>
    </citation>
    <scope>NUCLEOTIDE SEQUENCE [LARGE SCALE GENOMIC DNA]</scope>
    <source>
        <strain evidence="2 3">NIES-2285</strain>
    </source>
</reference>
<accession>A0A1Y1IM03</accession>
<dbReference type="AlphaFoldDB" id="A0A1Y1IM03"/>
<dbReference type="OrthoDB" id="1629067at2759"/>
<sequence length="130" mass="13774">MLPFRHGGAARPLLTLGEMLEDLAGEDVAGGAPPNAEQLEGARDRESGGTGTLEARFERALSETSSSLRNPGTSWIGPTQKLSSSLTTADQLISVAASELLSLSRKVDQAAHLVTRSHNQLEKLKSRPLS</sequence>
<dbReference type="PANTHER" id="PTHR37237:SF1">
    <property type="entry name" value="OS02G0567000 PROTEIN"/>
    <property type="match status" value="1"/>
</dbReference>
<feature type="region of interest" description="Disordered" evidence="1">
    <location>
        <begin position="60"/>
        <end position="79"/>
    </location>
</feature>
<evidence type="ECO:0000313" key="2">
    <source>
        <dbReference type="EMBL" id="GAQ91673.1"/>
    </source>
</evidence>
<proteinExistence type="predicted"/>
<dbReference type="PANTHER" id="PTHR37237">
    <property type="entry name" value="OS02G0567000 PROTEIN"/>
    <property type="match status" value="1"/>
</dbReference>
<feature type="compositionally biased region" description="Polar residues" evidence="1">
    <location>
        <begin position="62"/>
        <end position="79"/>
    </location>
</feature>
<dbReference type="OMA" id="TQKICTA"/>